<dbReference type="Gene3D" id="4.10.240.10">
    <property type="entry name" value="Zn(2)-C6 fungal-type DNA-binding domain"/>
    <property type="match status" value="1"/>
</dbReference>
<dbReference type="GO" id="GO:0045944">
    <property type="term" value="P:positive regulation of transcription by RNA polymerase II"/>
    <property type="evidence" value="ECO:0007669"/>
    <property type="project" value="TreeGrafter"/>
</dbReference>
<evidence type="ECO:0000259" key="3">
    <source>
        <dbReference type="PROSITE" id="PS50048"/>
    </source>
</evidence>
<dbReference type="GeneID" id="36572330"/>
<evidence type="ECO:0000256" key="1">
    <source>
        <dbReference type="ARBA" id="ARBA00004123"/>
    </source>
</evidence>
<dbReference type="AlphaFoldDB" id="A0A2T3BAY8"/>
<dbReference type="RefSeq" id="XP_024724038.1">
    <property type="nucleotide sequence ID" value="XM_024864249.1"/>
</dbReference>
<dbReference type="GO" id="GO:0005634">
    <property type="term" value="C:nucleus"/>
    <property type="evidence" value="ECO:0007669"/>
    <property type="project" value="UniProtKB-SubCell"/>
</dbReference>
<dbReference type="Pfam" id="PF11951">
    <property type="entry name" value="Fungal_trans_2"/>
    <property type="match status" value="1"/>
</dbReference>
<dbReference type="EMBL" id="KZ679007">
    <property type="protein sequence ID" value="PSS25439.1"/>
    <property type="molecule type" value="Genomic_DNA"/>
</dbReference>
<dbReference type="STRING" id="857342.A0A2T3BAY8"/>
<dbReference type="OrthoDB" id="288726at2759"/>
<sequence length="597" mass="66894">MDNLQHVPTAEKEPFTKSRTGCVECKRKKIKCDEKKPVCSRCRRYPHICRYELKLSWTDGRPFKKARKARPGSFGAPPATYTHTFVVNGNQAIDTGAHREPALTKSRSPPNDAISPKANIDVVDVIDTIDTNLMLEADDGAEEQLSPSPFDLVHQMMLSSDAGYAEQTPLEDTLDDRVTWMQDALHGAPSTLLPSLTYIPCDLLNSPESRFYLHHYYTHTSSVIFPLSPPCNPLRDTLLSAALSTPHLLSALLASACSHYARLRGDTSAQTASTIFKFTNHGMAGLRTAMNTEGQTHTMQTISTALALCTSDVISGDLQMWRTHLRGIKDLLFSAVGKAGKQLTISDPTQLFLVKWFAALDVPAGVSGLGKGTIPDGRYWSVETTLDPTRGFVDEFMGYSLELMPILARIGRMARVEQKRRKVASASIDSEDEEVHLEMRADALKEVWDIESQLQGLFERTATSGGAHNPAVGQEMRNTHRLFVYAALLHLYRRVQDLPRHHPKVIHAVYMIIENLQRLPDNSTTNILLLWPLFSAGCEAEDPHQRCIIEERMKKMGLFGMGNVDRARRAMVEYWESGGDKRWDEFIDERGWDLALF</sequence>
<evidence type="ECO:0000313" key="5">
    <source>
        <dbReference type="Proteomes" id="UP000241818"/>
    </source>
</evidence>
<dbReference type="Proteomes" id="UP000241818">
    <property type="component" value="Unassembled WGS sequence"/>
</dbReference>
<dbReference type="Pfam" id="PF00172">
    <property type="entry name" value="Zn_clus"/>
    <property type="match status" value="1"/>
</dbReference>
<dbReference type="InterPro" id="IPR021858">
    <property type="entry name" value="Fun_TF"/>
</dbReference>
<dbReference type="PROSITE" id="PS50048">
    <property type="entry name" value="ZN2_CY6_FUNGAL_2"/>
    <property type="match status" value="1"/>
</dbReference>
<dbReference type="GO" id="GO:0000981">
    <property type="term" value="F:DNA-binding transcription factor activity, RNA polymerase II-specific"/>
    <property type="evidence" value="ECO:0007669"/>
    <property type="project" value="InterPro"/>
</dbReference>
<dbReference type="GO" id="GO:0008270">
    <property type="term" value="F:zinc ion binding"/>
    <property type="evidence" value="ECO:0007669"/>
    <property type="project" value="InterPro"/>
</dbReference>
<proteinExistence type="predicted"/>
<dbReference type="InterPro" id="IPR036864">
    <property type="entry name" value="Zn2-C6_fun-type_DNA-bd_sf"/>
</dbReference>
<dbReference type="InterPro" id="IPR001138">
    <property type="entry name" value="Zn2Cys6_DnaBD"/>
</dbReference>
<dbReference type="GO" id="GO:0000976">
    <property type="term" value="F:transcription cis-regulatory region binding"/>
    <property type="evidence" value="ECO:0007669"/>
    <property type="project" value="TreeGrafter"/>
</dbReference>
<dbReference type="PROSITE" id="PS00463">
    <property type="entry name" value="ZN2_CY6_FUNGAL_1"/>
    <property type="match status" value="1"/>
</dbReference>
<name>A0A2T3BAY8_AMORE</name>
<dbReference type="InParanoid" id="A0A2T3BAY8"/>
<dbReference type="SUPFAM" id="SSF57701">
    <property type="entry name" value="Zn2/Cys6 DNA-binding domain"/>
    <property type="match status" value="1"/>
</dbReference>
<comment type="subcellular location">
    <subcellularLocation>
        <location evidence="1">Nucleus</location>
    </subcellularLocation>
</comment>
<evidence type="ECO:0000256" key="2">
    <source>
        <dbReference type="ARBA" id="ARBA00023242"/>
    </source>
</evidence>
<feature type="domain" description="Zn(2)-C6 fungal-type" evidence="3">
    <location>
        <begin position="21"/>
        <end position="51"/>
    </location>
</feature>
<dbReference type="PANTHER" id="PTHR37534:SF43">
    <property type="entry name" value="FINGER DOMAIN PROTEIN, PUTATIVE (AFU_ORTHOLOGUE AFUA_1G01850)-RELATED"/>
    <property type="match status" value="1"/>
</dbReference>
<accession>A0A2T3BAY8</accession>
<reference evidence="4 5" key="1">
    <citation type="journal article" date="2018" name="New Phytol.">
        <title>Comparative genomics and transcriptomics depict ericoid mycorrhizal fungi as versatile saprotrophs and plant mutualists.</title>
        <authorList>
            <person name="Martino E."/>
            <person name="Morin E."/>
            <person name="Grelet G.A."/>
            <person name="Kuo A."/>
            <person name="Kohler A."/>
            <person name="Daghino S."/>
            <person name="Barry K.W."/>
            <person name="Cichocki N."/>
            <person name="Clum A."/>
            <person name="Dockter R.B."/>
            <person name="Hainaut M."/>
            <person name="Kuo R.C."/>
            <person name="LaButti K."/>
            <person name="Lindahl B.D."/>
            <person name="Lindquist E.A."/>
            <person name="Lipzen A."/>
            <person name="Khouja H.R."/>
            <person name="Magnuson J."/>
            <person name="Murat C."/>
            <person name="Ohm R.A."/>
            <person name="Singer S.W."/>
            <person name="Spatafora J.W."/>
            <person name="Wang M."/>
            <person name="Veneault-Fourrey C."/>
            <person name="Henrissat B."/>
            <person name="Grigoriev I.V."/>
            <person name="Martin F.M."/>
            <person name="Perotto S."/>
        </authorList>
    </citation>
    <scope>NUCLEOTIDE SEQUENCE [LARGE SCALE GENOMIC DNA]</scope>
    <source>
        <strain evidence="4 5">ATCC 22711</strain>
    </source>
</reference>
<dbReference type="SMART" id="SM00066">
    <property type="entry name" value="GAL4"/>
    <property type="match status" value="1"/>
</dbReference>
<dbReference type="CDD" id="cd00067">
    <property type="entry name" value="GAL4"/>
    <property type="match status" value="1"/>
</dbReference>
<dbReference type="PANTHER" id="PTHR37534">
    <property type="entry name" value="TRANSCRIPTIONAL ACTIVATOR PROTEIN UGA3"/>
    <property type="match status" value="1"/>
</dbReference>
<gene>
    <name evidence="4" type="ORF">M430DRAFT_202203</name>
</gene>
<keyword evidence="5" id="KW-1185">Reference proteome</keyword>
<keyword evidence="2" id="KW-0539">Nucleus</keyword>
<evidence type="ECO:0000313" key="4">
    <source>
        <dbReference type="EMBL" id="PSS25439.1"/>
    </source>
</evidence>
<protein>
    <recommendedName>
        <fullName evidence="3">Zn(2)-C6 fungal-type domain-containing protein</fullName>
    </recommendedName>
</protein>
<organism evidence="4 5">
    <name type="scientific">Amorphotheca resinae ATCC 22711</name>
    <dbReference type="NCBI Taxonomy" id="857342"/>
    <lineage>
        <taxon>Eukaryota</taxon>
        <taxon>Fungi</taxon>
        <taxon>Dikarya</taxon>
        <taxon>Ascomycota</taxon>
        <taxon>Pezizomycotina</taxon>
        <taxon>Leotiomycetes</taxon>
        <taxon>Helotiales</taxon>
        <taxon>Amorphothecaceae</taxon>
        <taxon>Amorphotheca</taxon>
    </lineage>
</organism>